<organism evidence="2 3">
    <name type="scientific">Staphylococcus auricularis</name>
    <dbReference type="NCBI Taxonomy" id="29379"/>
    <lineage>
        <taxon>Bacteria</taxon>
        <taxon>Bacillati</taxon>
        <taxon>Bacillota</taxon>
        <taxon>Bacilli</taxon>
        <taxon>Bacillales</taxon>
        <taxon>Staphylococcaceae</taxon>
        <taxon>Staphylococcus</taxon>
    </lineage>
</organism>
<evidence type="ECO:0000313" key="2">
    <source>
        <dbReference type="EMBL" id="PNZ68599.1"/>
    </source>
</evidence>
<dbReference type="AlphaFoldDB" id="A0AAP8PPY7"/>
<dbReference type="Proteomes" id="UP001171687">
    <property type="component" value="Unassembled WGS sequence"/>
</dbReference>
<protein>
    <submittedName>
        <fullName evidence="2">Uncharacterized protein</fullName>
    </submittedName>
</protein>
<name>A0AAP8PPY7_9STAP</name>
<evidence type="ECO:0000313" key="3">
    <source>
        <dbReference type="Proteomes" id="UP000242470"/>
    </source>
</evidence>
<accession>A0AAP8PPY7</accession>
<dbReference type="RefSeq" id="WP_059106319.1">
    <property type="nucleotide sequence ID" value="NZ_AP024589.1"/>
</dbReference>
<reference evidence="2 3" key="1">
    <citation type="submission" date="2017-08" db="EMBL/GenBank/DDBJ databases">
        <title>Draft genome sequences of 64 type strains of genus Staph aureus.</title>
        <authorList>
            <person name="Cole K."/>
            <person name="Golubchik T."/>
            <person name="Russell J."/>
            <person name="Foster D."/>
            <person name="Llewelyn M."/>
            <person name="Wilson D."/>
            <person name="Crook D."/>
            <person name="Paul J."/>
        </authorList>
    </citation>
    <scope>NUCLEOTIDE SEQUENCE [LARGE SCALE GENOMIC DNA]</scope>
    <source>
        <strain evidence="2 3">NCTC 12101</strain>
    </source>
</reference>
<comment type="caution">
    <text evidence="2">The sequence shown here is derived from an EMBL/GenBank/DDBJ whole genome shotgun (WGS) entry which is preliminary data.</text>
</comment>
<proteinExistence type="predicted"/>
<gene>
    <name evidence="2" type="ORF">CD158_03090</name>
    <name evidence="1" type="ORF">QYH67_05160</name>
</gene>
<dbReference type="Proteomes" id="UP000242470">
    <property type="component" value="Unassembled WGS sequence"/>
</dbReference>
<dbReference type="GeneID" id="64983048"/>
<evidence type="ECO:0000313" key="1">
    <source>
        <dbReference type="EMBL" id="MDN4532969.1"/>
    </source>
</evidence>
<reference evidence="1" key="2">
    <citation type="submission" date="2023-07" db="EMBL/GenBank/DDBJ databases">
        <title>Evaluation of the beneficial properties of pineapple isolates.</title>
        <authorList>
            <person name="Adefiranye O."/>
        </authorList>
    </citation>
    <scope>NUCLEOTIDE SEQUENCE</scope>
    <source>
        <strain evidence="1">PAPLE_T1</strain>
    </source>
</reference>
<dbReference type="EMBL" id="PPQW01000012">
    <property type="protein sequence ID" value="PNZ68599.1"/>
    <property type="molecule type" value="Genomic_DNA"/>
</dbReference>
<sequence length="104" mass="12741">MIAKLICEQERFITRYMILHCIRYPKVNISTSSYQRLLKKMGDFDAELNILRIFAHEVGHYFEYISQYKSYQNEDCEKIANDYEEDMIQDFIDEVYYIYYSEEN</sequence>
<dbReference type="EMBL" id="JAUHQC010000009">
    <property type="protein sequence ID" value="MDN4532969.1"/>
    <property type="molecule type" value="Genomic_DNA"/>
</dbReference>